<dbReference type="SUPFAM" id="SSF51905">
    <property type="entry name" value="FAD/NAD(P)-binding domain"/>
    <property type="match status" value="1"/>
</dbReference>
<dbReference type="RefSeq" id="WP_190407238.1">
    <property type="nucleotide sequence ID" value="NZ_JACJRF010000016.1"/>
</dbReference>
<dbReference type="PANTHER" id="PTHR42923:SF3">
    <property type="entry name" value="PROTOPORPHYRINOGEN OXIDASE"/>
    <property type="match status" value="1"/>
</dbReference>
<protein>
    <submittedName>
        <fullName evidence="1">NAD(P)-binding protein</fullName>
    </submittedName>
</protein>
<dbReference type="Gene3D" id="1.10.405.20">
    <property type="match status" value="1"/>
</dbReference>
<name>A0ABR8CPI1_9NOST</name>
<keyword evidence="2" id="KW-1185">Reference proteome</keyword>
<gene>
    <name evidence="1" type="ORF">H6G18_11565</name>
</gene>
<dbReference type="EMBL" id="JACJRF010000016">
    <property type="protein sequence ID" value="MBD2344783.1"/>
    <property type="molecule type" value="Genomic_DNA"/>
</dbReference>
<organism evidence="1 2">
    <name type="scientific">Anabaena subtropica FACHB-260</name>
    <dbReference type="NCBI Taxonomy" id="2692884"/>
    <lineage>
        <taxon>Bacteria</taxon>
        <taxon>Bacillati</taxon>
        <taxon>Cyanobacteriota</taxon>
        <taxon>Cyanophyceae</taxon>
        <taxon>Nostocales</taxon>
        <taxon>Nostocaceae</taxon>
        <taxon>Anabaena</taxon>
    </lineage>
</organism>
<accession>A0ABR8CPI1</accession>
<dbReference type="InterPro" id="IPR050464">
    <property type="entry name" value="Zeta_carotene_desat/Oxidored"/>
</dbReference>
<sequence length="456" mass="52025">MQINNLTHDPSTRIGIVGAGCAGLTAAEELRDLGYKNLTIIDTKNRVGGKTYSIRYGDTTPQSRGIYEGGTVWILPSPLYKKYKKRYGISPNYRLMPPVQVFDLATGRVSSPFLIKSKSSLLSRLRQLKTFFQELGKYTRYDDPGYLNPIYRAMNESSPQWFAKQDLDFIREALIPIANAAQFGHLEENISIAYVIRLLALLNRCSLPKKLLLNMPQLQEGNQDLWNRIGATHNLCLGQTIKRFSRGKKILLETFSNQWEFDHLIWTAPVDEFLRVADASPEESDIFSRVREIKRAVITCRVEGLTPGIFYCVKNTANNPLPPSYPLAIYEVDRGSKIYNFYPFMDETTTVEELKNNVVDLVKRLGGTEVKLLGEPLIWKWFSHFSSQDLENGIYERLEMLQGCDNTYFSNELTAGVSVPYGMEYAADLVQRFFSQKQSSAVKMKTSQELYVMEQT</sequence>
<proteinExistence type="predicted"/>
<dbReference type="Gene3D" id="3.50.50.60">
    <property type="entry name" value="FAD/NAD(P)-binding domain"/>
    <property type="match status" value="1"/>
</dbReference>
<reference evidence="1 2" key="1">
    <citation type="journal article" date="2020" name="ISME J.">
        <title>Comparative genomics reveals insights into cyanobacterial evolution and habitat adaptation.</title>
        <authorList>
            <person name="Chen M.Y."/>
            <person name="Teng W.K."/>
            <person name="Zhao L."/>
            <person name="Hu C.X."/>
            <person name="Zhou Y.K."/>
            <person name="Han B.P."/>
            <person name="Song L.R."/>
            <person name="Shu W.S."/>
        </authorList>
    </citation>
    <scope>NUCLEOTIDE SEQUENCE [LARGE SCALE GENOMIC DNA]</scope>
    <source>
        <strain evidence="1 2">FACHB-260</strain>
    </source>
</reference>
<dbReference type="Proteomes" id="UP000607281">
    <property type="component" value="Unassembled WGS sequence"/>
</dbReference>
<comment type="caution">
    <text evidence="1">The sequence shown here is derived from an EMBL/GenBank/DDBJ whole genome shotgun (WGS) entry which is preliminary data.</text>
</comment>
<evidence type="ECO:0000313" key="1">
    <source>
        <dbReference type="EMBL" id="MBD2344783.1"/>
    </source>
</evidence>
<dbReference type="PANTHER" id="PTHR42923">
    <property type="entry name" value="PROTOPORPHYRINOGEN OXIDASE"/>
    <property type="match status" value="1"/>
</dbReference>
<dbReference type="InterPro" id="IPR036188">
    <property type="entry name" value="FAD/NAD-bd_sf"/>
</dbReference>
<dbReference type="Pfam" id="PF13450">
    <property type="entry name" value="NAD_binding_8"/>
    <property type="match status" value="1"/>
</dbReference>
<dbReference type="Gene3D" id="3.30.70.1990">
    <property type="match status" value="1"/>
</dbReference>
<evidence type="ECO:0000313" key="2">
    <source>
        <dbReference type="Proteomes" id="UP000607281"/>
    </source>
</evidence>